<keyword evidence="2" id="KW-0732">Signal</keyword>
<feature type="transmembrane region" description="Helical" evidence="1">
    <location>
        <begin position="168"/>
        <end position="191"/>
    </location>
</feature>
<feature type="signal peptide" evidence="2">
    <location>
        <begin position="1"/>
        <end position="32"/>
    </location>
</feature>
<dbReference type="AlphaFoldDB" id="A0A2P4YX15"/>
<keyword evidence="1" id="KW-1133">Transmembrane helix</keyword>
<dbReference type="Proteomes" id="UP000236928">
    <property type="component" value="Unassembled WGS sequence"/>
</dbReference>
<name>A0A2P4YX15_9CRYT</name>
<protein>
    <recommendedName>
        <fullName evidence="5">Integral membrane protein</fullName>
    </recommendedName>
</protein>
<keyword evidence="1" id="KW-0472">Membrane</keyword>
<evidence type="ECO:0000256" key="1">
    <source>
        <dbReference type="SAM" id="Phobius"/>
    </source>
</evidence>
<sequence length="199" mass="19062">MPFSNRSLKKPYNSVFLLIALCLLMLTRNSECVRYKERLKEGGLGNFLLGLAGSAVSTGIQTATGSPLVANPAMTPSGIANPLAGASPAGAAANPMAAAAPGAAPAAVPGAVPGAAPGAPAGATPGAPAGAAPGAPAAVGGMAAQGVGMAPGQGGIPGAMGGAGAPSALSFTTIAFGVIVTMMICMVMLMCRRCTKDDD</sequence>
<accession>A0A2P4YX15</accession>
<keyword evidence="4" id="KW-1185">Reference proteome</keyword>
<keyword evidence="1" id="KW-0812">Transmembrane</keyword>
<gene>
    <name evidence="3" type="ORF">CmeUKMEL1_01965</name>
</gene>
<evidence type="ECO:0000313" key="3">
    <source>
        <dbReference type="EMBL" id="POM82352.1"/>
    </source>
</evidence>
<proteinExistence type="predicted"/>
<evidence type="ECO:0000313" key="4">
    <source>
        <dbReference type="Proteomes" id="UP000236928"/>
    </source>
</evidence>
<feature type="chain" id="PRO_5015111332" description="Integral membrane protein" evidence="2">
    <location>
        <begin position="33"/>
        <end position="199"/>
    </location>
</feature>
<comment type="caution">
    <text evidence="3">The sequence shown here is derived from an EMBL/GenBank/DDBJ whole genome shotgun (WGS) entry which is preliminary data.</text>
</comment>
<reference evidence="3 4" key="1">
    <citation type="submission" date="2014-04" db="EMBL/GenBank/DDBJ databases">
        <title>Comparative Genomics of Cryptosporidium Species.</title>
        <authorList>
            <person name="Silva J.C."/>
            <person name="Su Q."/>
            <person name="Chalmers R."/>
            <person name="Chibucos M.C."/>
            <person name="Elwin K."/>
            <person name="Godinez A."/>
            <person name="Guo F."/>
            <person name="Huynh K."/>
            <person name="Orvis J."/>
            <person name="Ott S."/>
            <person name="Sadzewicz L."/>
            <person name="Sengamalay N."/>
            <person name="Shetty A."/>
            <person name="Sun M."/>
            <person name="Tallon L."/>
            <person name="Xiao L."/>
            <person name="Zhang H."/>
            <person name="Fraser C.M."/>
            <person name="Zhu G."/>
            <person name="Kissinger J."/>
            <person name="Widmer G."/>
        </authorList>
    </citation>
    <scope>NUCLEOTIDE SEQUENCE [LARGE SCALE GENOMIC DNA]</scope>
    <source>
        <strain evidence="3 4">UKMEL1</strain>
    </source>
</reference>
<organism evidence="3 4">
    <name type="scientific">Cryptosporidium meleagridis</name>
    <dbReference type="NCBI Taxonomy" id="93969"/>
    <lineage>
        <taxon>Eukaryota</taxon>
        <taxon>Sar</taxon>
        <taxon>Alveolata</taxon>
        <taxon>Apicomplexa</taxon>
        <taxon>Conoidasida</taxon>
        <taxon>Coccidia</taxon>
        <taxon>Eucoccidiorida</taxon>
        <taxon>Eimeriorina</taxon>
        <taxon>Cryptosporidiidae</taxon>
        <taxon>Cryptosporidium</taxon>
    </lineage>
</organism>
<dbReference type="OrthoDB" id="344307at2759"/>
<evidence type="ECO:0008006" key="5">
    <source>
        <dbReference type="Google" id="ProtNLM"/>
    </source>
</evidence>
<dbReference type="VEuPathDB" id="CryptoDB:CmeUKMEL1_01965"/>
<evidence type="ECO:0000256" key="2">
    <source>
        <dbReference type="SAM" id="SignalP"/>
    </source>
</evidence>
<dbReference type="EMBL" id="JIBK01000003">
    <property type="protein sequence ID" value="POM82352.1"/>
    <property type="molecule type" value="Genomic_DNA"/>
</dbReference>